<comment type="caution">
    <text evidence="12">The sequence shown here is derived from an EMBL/GenBank/DDBJ whole genome shotgun (WGS) entry which is preliminary data.</text>
</comment>
<evidence type="ECO:0000313" key="13">
    <source>
        <dbReference type="Proteomes" id="UP000769528"/>
    </source>
</evidence>
<dbReference type="PROSITE" id="PS50216">
    <property type="entry name" value="DHHC"/>
    <property type="match status" value="1"/>
</dbReference>
<evidence type="ECO:0000256" key="4">
    <source>
        <dbReference type="ARBA" id="ARBA00022989"/>
    </source>
</evidence>
<feature type="transmembrane region" description="Helical" evidence="10">
    <location>
        <begin position="201"/>
        <end position="227"/>
    </location>
</feature>
<keyword evidence="6" id="KW-0564">Palmitate</keyword>
<evidence type="ECO:0000256" key="6">
    <source>
        <dbReference type="ARBA" id="ARBA00023139"/>
    </source>
</evidence>
<dbReference type="Pfam" id="PF01529">
    <property type="entry name" value="DHHC"/>
    <property type="match status" value="1"/>
</dbReference>
<dbReference type="GO" id="GO:0019706">
    <property type="term" value="F:protein-cysteine S-palmitoyltransferase activity"/>
    <property type="evidence" value="ECO:0007669"/>
    <property type="project" value="UniProtKB-EC"/>
</dbReference>
<comment type="catalytic activity">
    <reaction evidence="9 10">
        <text>L-cysteinyl-[protein] + hexadecanoyl-CoA = S-hexadecanoyl-L-cysteinyl-[protein] + CoA</text>
        <dbReference type="Rhea" id="RHEA:36683"/>
        <dbReference type="Rhea" id="RHEA-COMP:10131"/>
        <dbReference type="Rhea" id="RHEA-COMP:11032"/>
        <dbReference type="ChEBI" id="CHEBI:29950"/>
        <dbReference type="ChEBI" id="CHEBI:57287"/>
        <dbReference type="ChEBI" id="CHEBI:57379"/>
        <dbReference type="ChEBI" id="CHEBI:74151"/>
        <dbReference type="EC" id="2.3.1.225"/>
    </reaction>
</comment>
<organism evidence="12 13">
    <name type="scientific">Wickerhamomyces mucosus</name>
    <dbReference type="NCBI Taxonomy" id="1378264"/>
    <lineage>
        <taxon>Eukaryota</taxon>
        <taxon>Fungi</taxon>
        <taxon>Dikarya</taxon>
        <taxon>Ascomycota</taxon>
        <taxon>Saccharomycotina</taxon>
        <taxon>Saccharomycetes</taxon>
        <taxon>Phaffomycetales</taxon>
        <taxon>Wickerhamomycetaceae</taxon>
        <taxon>Wickerhamomyces</taxon>
    </lineage>
</organism>
<dbReference type="EC" id="2.3.1.225" evidence="10"/>
<comment type="domain">
    <text evidence="10">The DHHC domain is required for palmitoyltransferase activity.</text>
</comment>
<sequence length="344" mass="40347">MTSLLPRLIDSFEHFCCQLTSFFPRAMVHILYGYALFSFGYKLSFGIIGGYEGFILTLITLIFYILGLITYHKVINVGGGSPFEFPELRVNENENIPPPQYLVDHSIMIKHNGNFRYCNKCHNWKPDRCHHCSSCNKCILKMDHHCPWFATCIGFKNYKYFIQFLLYTIVYSTFICIITWIEFYKFISKETYKTQHFDLNVIINGIIAITMTISVSIFTGIQLYFLLNNMSTIEYYEYNRYRNNLQIINDAHYKYSQQPSSDKLGNVFHLGTSRANWNAVMGNTWLEWLFPIHGQYNSNDSYINDGLIFPYNEEIYKKLKGNSDLQHQLLMQLRGNTSNINDLV</sequence>
<feature type="transmembrane region" description="Helical" evidence="10">
    <location>
        <begin position="164"/>
        <end position="181"/>
    </location>
</feature>
<evidence type="ECO:0000256" key="7">
    <source>
        <dbReference type="ARBA" id="ARBA00023288"/>
    </source>
</evidence>
<evidence type="ECO:0000259" key="11">
    <source>
        <dbReference type="Pfam" id="PF01529"/>
    </source>
</evidence>
<reference evidence="12" key="1">
    <citation type="journal article" date="2021" name="Open Biol.">
        <title>Shared evolutionary footprints suggest mitochondrial oxidative damage underlies multiple complex I losses in fungi.</title>
        <authorList>
            <person name="Schikora-Tamarit M.A."/>
            <person name="Marcet-Houben M."/>
            <person name="Nosek J."/>
            <person name="Gabaldon T."/>
        </authorList>
    </citation>
    <scope>NUCLEOTIDE SEQUENCE</scope>
    <source>
        <strain evidence="12">CBS6341</strain>
    </source>
</reference>
<keyword evidence="8 10" id="KW-0012">Acyltransferase</keyword>
<keyword evidence="5 10" id="KW-0472">Membrane</keyword>
<evidence type="ECO:0000256" key="9">
    <source>
        <dbReference type="ARBA" id="ARBA00048048"/>
    </source>
</evidence>
<keyword evidence="2 10" id="KW-0808">Transferase</keyword>
<keyword evidence="7" id="KW-0449">Lipoprotein</keyword>
<keyword evidence="13" id="KW-1185">Reference proteome</keyword>
<evidence type="ECO:0000256" key="1">
    <source>
        <dbReference type="ARBA" id="ARBA00004141"/>
    </source>
</evidence>
<evidence type="ECO:0000256" key="2">
    <source>
        <dbReference type="ARBA" id="ARBA00022679"/>
    </source>
</evidence>
<accession>A0A9P8PMH4</accession>
<comment type="similarity">
    <text evidence="10">Belongs to the DHHC palmitoyltransferase family.</text>
</comment>
<dbReference type="InterPro" id="IPR001594">
    <property type="entry name" value="Palmitoyltrfase_DHHC"/>
</dbReference>
<dbReference type="Proteomes" id="UP000769528">
    <property type="component" value="Unassembled WGS sequence"/>
</dbReference>
<dbReference type="GO" id="GO:0016020">
    <property type="term" value="C:membrane"/>
    <property type="evidence" value="ECO:0007669"/>
    <property type="project" value="UniProtKB-SubCell"/>
</dbReference>
<keyword evidence="4 10" id="KW-1133">Transmembrane helix</keyword>
<gene>
    <name evidence="12" type="ORF">WICMUC_003472</name>
</gene>
<dbReference type="EMBL" id="JAEUBF010000905">
    <property type="protein sequence ID" value="KAH3674230.1"/>
    <property type="molecule type" value="Genomic_DNA"/>
</dbReference>
<keyword evidence="3 10" id="KW-0812">Transmembrane</keyword>
<evidence type="ECO:0000256" key="5">
    <source>
        <dbReference type="ARBA" id="ARBA00023136"/>
    </source>
</evidence>
<evidence type="ECO:0000256" key="10">
    <source>
        <dbReference type="RuleBase" id="RU079119"/>
    </source>
</evidence>
<feature type="transmembrane region" description="Helical" evidence="10">
    <location>
        <begin position="54"/>
        <end position="71"/>
    </location>
</feature>
<proteinExistence type="inferred from homology"/>
<evidence type="ECO:0000313" key="12">
    <source>
        <dbReference type="EMBL" id="KAH3674230.1"/>
    </source>
</evidence>
<reference evidence="12" key="2">
    <citation type="submission" date="2021-01" db="EMBL/GenBank/DDBJ databases">
        <authorList>
            <person name="Schikora-Tamarit M.A."/>
        </authorList>
    </citation>
    <scope>NUCLEOTIDE SEQUENCE</scope>
    <source>
        <strain evidence="12">CBS6341</strain>
    </source>
</reference>
<comment type="subcellular location">
    <subcellularLocation>
        <location evidence="1">Membrane</location>
        <topology evidence="1">Multi-pass membrane protein</topology>
    </subcellularLocation>
</comment>
<dbReference type="PANTHER" id="PTHR12246">
    <property type="entry name" value="PALMITOYLTRANSFERASE ZDHHC16"/>
    <property type="match status" value="1"/>
</dbReference>
<evidence type="ECO:0000256" key="3">
    <source>
        <dbReference type="ARBA" id="ARBA00022692"/>
    </source>
</evidence>
<dbReference type="OrthoDB" id="302728at2759"/>
<evidence type="ECO:0000256" key="8">
    <source>
        <dbReference type="ARBA" id="ARBA00023315"/>
    </source>
</evidence>
<dbReference type="AlphaFoldDB" id="A0A9P8PMH4"/>
<protein>
    <recommendedName>
        <fullName evidence="10">Palmitoyltransferase</fullName>
        <ecNumber evidence="10">2.3.1.225</ecNumber>
    </recommendedName>
</protein>
<feature type="domain" description="Palmitoyltransferase DHHC" evidence="11">
    <location>
        <begin position="113"/>
        <end position="238"/>
    </location>
</feature>
<feature type="transmembrane region" description="Helical" evidence="10">
    <location>
        <begin position="30"/>
        <end position="48"/>
    </location>
</feature>
<dbReference type="InterPro" id="IPR039859">
    <property type="entry name" value="PFA4/ZDH16/20/ERF2-like"/>
</dbReference>
<name>A0A9P8PMH4_9ASCO</name>